<evidence type="ECO:0000259" key="13">
    <source>
        <dbReference type="PROSITE" id="PS51846"/>
    </source>
</evidence>
<dbReference type="PROSITE" id="PS51371">
    <property type="entry name" value="CBS"/>
    <property type="match status" value="2"/>
</dbReference>
<dbReference type="Gene3D" id="3.10.580.10">
    <property type="entry name" value="CBS-domain"/>
    <property type="match status" value="1"/>
</dbReference>
<feature type="transmembrane region" description="Helical" evidence="11">
    <location>
        <begin position="60"/>
        <end position="83"/>
    </location>
</feature>
<evidence type="ECO:0000313" key="14">
    <source>
        <dbReference type="EMBL" id="MBC8542776.1"/>
    </source>
</evidence>
<dbReference type="Pfam" id="PF01595">
    <property type="entry name" value="CNNM"/>
    <property type="match status" value="1"/>
</dbReference>
<dbReference type="InterPro" id="IPR036318">
    <property type="entry name" value="FAD-bd_PCMH-like_sf"/>
</dbReference>
<keyword evidence="4 10" id="KW-0812">Transmembrane</keyword>
<dbReference type="PANTHER" id="PTHR22777:SF32">
    <property type="entry name" value="UPF0053 INNER MEMBRANE PROTEIN YFJD"/>
    <property type="match status" value="1"/>
</dbReference>
<evidence type="ECO:0000313" key="15">
    <source>
        <dbReference type="Proteomes" id="UP000657006"/>
    </source>
</evidence>
<evidence type="ECO:0000256" key="1">
    <source>
        <dbReference type="ARBA" id="ARBA00004651"/>
    </source>
</evidence>
<dbReference type="InterPro" id="IPR044751">
    <property type="entry name" value="Ion_transp-like_CBS"/>
</dbReference>
<organism evidence="14 15">
    <name type="scientific">Bianquea renquensis</name>
    <dbReference type="NCBI Taxonomy" id="2763661"/>
    <lineage>
        <taxon>Bacteria</taxon>
        <taxon>Bacillati</taxon>
        <taxon>Bacillota</taxon>
        <taxon>Clostridia</taxon>
        <taxon>Eubacteriales</taxon>
        <taxon>Bianqueaceae</taxon>
        <taxon>Bianquea</taxon>
    </lineage>
</organism>
<evidence type="ECO:0000256" key="11">
    <source>
        <dbReference type="SAM" id="Phobius"/>
    </source>
</evidence>
<protein>
    <submittedName>
        <fullName evidence="14">HlyC/CorC family transporter</fullName>
    </submittedName>
</protein>
<dbReference type="InterPro" id="IPR016169">
    <property type="entry name" value="FAD-bd_PCMH_sub2"/>
</dbReference>
<feature type="transmembrane region" description="Helical" evidence="11">
    <location>
        <begin position="122"/>
        <end position="144"/>
    </location>
</feature>
<evidence type="ECO:0000256" key="7">
    <source>
        <dbReference type="ARBA" id="ARBA00023122"/>
    </source>
</evidence>
<dbReference type="FunFam" id="3.10.580.10:FF:000002">
    <property type="entry name" value="Magnesium/cobalt efflux protein CorC"/>
    <property type="match status" value="1"/>
</dbReference>
<evidence type="ECO:0000256" key="2">
    <source>
        <dbReference type="ARBA" id="ARBA00006337"/>
    </source>
</evidence>
<dbReference type="PROSITE" id="PS51846">
    <property type="entry name" value="CNNM"/>
    <property type="match status" value="1"/>
</dbReference>
<keyword evidence="3" id="KW-1003">Cell membrane</keyword>
<dbReference type="SUPFAM" id="SSF56176">
    <property type="entry name" value="FAD-binding/transporter-associated domain-like"/>
    <property type="match status" value="1"/>
</dbReference>
<feature type="domain" description="CBS" evidence="12">
    <location>
        <begin position="204"/>
        <end position="264"/>
    </location>
</feature>
<evidence type="ECO:0000256" key="6">
    <source>
        <dbReference type="ARBA" id="ARBA00022989"/>
    </source>
</evidence>
<evidence type="ECO:0000256" key="3">
    <source>
        <dbReference type="ARBA" id="ARBA00022475"/>
    </source>
</evidence>
<dbReference type="GO" id="GO:0050660">
    <property type="term" value="F:flavin adenine dinucleotide binding"/>
    <property type="evidence" value="ECO:0007669"/>
    <property type="project" value="InterPro"/>
</dbReference>
<evidence type="ECO:0000256" key="10">
    <source>
        <dbReference type="PROSITE-ProRule" id="PRU01193"/>
    </source>
</evidence>
<keyword evidence="7 9" id="KW-0129">CBS domain</keyword>
<dbReference type="InterPro" id="IPR005170">
    <property type="entry name" value="Transptr-assoc_dom"/>
</dbReference>
<keyword evidence="15" id="KW-1185">Reference proteome</keyword>
<dbReference type="AlphaFoldDB" id="A0A926DQN0"/>
<accession>A0A926DQN0</accession>
<dbReference type="Gene3D" id="3.30.465.10">
    <property type="match status" value="1"/>
</dbReference>
<dbReference type="Pfam" id="PF00571">
    <property type="entry name" value="CBS"/>
    <property type="match status" value="2"/>
</dbReference>
<name>A0A926DQN0_9FIRM</name>
<dbReference type="RefSeq" id="WP_177719258.1">
    <property type="nucleotide sequence ID" value="NZ_JACRSQ010000004.1"/>
</dbReference>
<dbReference type="EMBL" id="JACRSQ010000004">
    <property type="protein sequence ID" value="MBC8542776.1"/>
    <property type="molecule type" value="Genomic_DNA"/>
</dbReference>
<proteinExistence type="inferred from homology"/>
<dbReference type="Pfam" id="PF03471">
    <property type="entry name" value="CorC_HlyC"/>
    <property type="match status" value="1"/>
</dbReference>
<dbReference type="Proteomes" id="UP000657006">
    <property type="component" value="Unassembled WGS sequence"/>
</dbReference>
<dbReference type="InterPro" id="IPR002550">
    <property type="entry name" value="CNNM"/>
</dbReference>
<dbReference type="SUPFAM" id="SSF54631">
    <property type="entry name" value="CBS-domain pair"/>
    <property type="match status" value="1"/>
</dbReference>
<evidence type="ECO:0000256" key="8">
    <source>
        <dbReference type="ARBA" id="ARBA00023136"/>
    </source>
</evidence>
<keyword evidence="5" id="KW-0677">Repeat</keyword>
<dbReference type="SMART" id="SM01091">
    <property type="entry name" value="CorC_HlyC"/>
    <property type="match status" value="1"/>
</dbReference>
<comment type="similarity">
    <text evidence="2">Belongs to the UPF0053 family.</text>
</comment>
<feature type="domain" description="CBS" evidence="12">
    <location>
        <begin position="267"/>
        <end position="327"/>
    </location>
</feature>
<dbReference type="SMART" id="SM00116">
    <property type="entry name" value="CBS"/>
    <property type="match status" value="2"/>
</dbReference>
<gene>
    <name evidence="14" type="ORF">H8730_04340</name>
</gene>
<keyword evidence="6 10" id="KW-1133">Transmembrane helix</keyword>
<sequence length="420" mass="47086">MGSDIILIIVLGLLILMSAYFSATETAFSSANRIRLKSMAGAGNKRAALVLKMSDNFDRLLSTILIGNNIVNIVATSLATVLFTRHWGDMGVTLSTVVMTVLVLIFGEISPKSLAKESPEKFAMFSAPILKVIMILLTPLNWLFMKWKKLLSKLFKNKDTQSMTEEELMTIVEEAEEDGGIDEHEGELIRSAIEFNDVSVQDILTHRVDLIAIDDEMSNEEIKEVFLNNGLSRLPVYKDTIDHIIGVLHEKDFMAFLNKGGTDYHSVIQQVLFIPENMKISNLLRSLQKSKTHLAVVVDEFGGTAGIVTMEDILEELVGEIWDEHDEVVETFQKLDEVTTLVNCSADLDDLFEVLDIKQDPDSFDSTTVSGWVMEELDRLPEEGDSFAFEGYQVTVMKVDDRRVAQIKVVKEVQVSPEEE</sequence>
<keyword evidence="8 10" id="KW-0472">Membrane</keyword>
<evidence type="ECO:0000256" key="9">
    <source>
        <dbReference type="PROSITE-ProRule" id="PRU00703"/>
    </source>
</evidence>
<dbReference type="GO" id="GO:0005886">
    <property type="term" value="C:plasma membrane"/>
    <property type="evidence" value="ECO:0007669"/>
    <property type="project" value="UniProtKB-SubCell"/>
</dbReference>
<dbReference type="CDD" id="cd04590">
    <property type="entry name" value="CBS_pair_CorC_HlyC_assoc"/>
    <property type="match status" value="1"/>
</dbReference>
<evidence type="ECO:0000256" key="4">
    <source>
        <dbReference type="ARBA" id="ARBA00022692"/>
    </source>
</evidence>
<evidence type="ECO:0000256" key="5">
    <source>
        <dbReference type="ARBA" id="ARBA00022737"/>
    </source>
</evidence>
<dbReference type="InterPro" id="IPR046342">
    <property type="entry name" value="CBS_dom_sf"/>
</dbReference>
<dbReference type="PANTHER" id="PTHR22777">
    <property type="entry name" value="HEMOLYSIN-RELATED"/>
    <property type="match status" value="1"/>
</dbReference>
<dbReference type="InterPro" id="IPR000644">
    <property type="entry name" value="CBS_dom"/>
</dbReference>
<evidence type="ECO:0000259" key="12">
    <source>
        <dbReference type="PROSITE" id="PS51371"/>
    </source>
</evidence>
<comment type="caution">
    <text evidence="14">The sequence shown here is derived from an EMBL/GenBank/DDBJ whole genome shotgun (WGS) entry which is preliminary data.</text>
</comment>
<comment type="subcellular location">
    <subcellularLocation>
        <location evidence="1">Cell membrane</location>
        <topology evidence="1">Multi-pass membrane protein</topology>
    </subcellularLocation>
</comment>
<feature type="domain" description="CNNM transmembrane" evidence="13">
    <location>
        <begin position="1"/>
        <end position="185"/>
    </location>
</feature>
<feature type="transmembrane region" description="Helical" evidence="11">
    <location>
        <begin position="90"/>
        <end position="110"/>
    </location>
</feature>
<reference evidence="14" key="1">
    <citation type="submission" date="2020-08" db="EMBL/GenBank/DDBJ databases">
        <title>Genome public.</title>
        <authorList>
            <person name="Liu C."/>
            <person name="Sun Q."/>
        </authorList>
    </citation>
    <scope>NUCLEOTIDE SEQUENCE</scope>
    <source>
        <strain evidence="14">NSJ-32</strain>
    </source>
</reference>